<dbReference type="SMART" id="SM00516">
    <property type="entry name" value="SEC14"/>
    <property type="match status" value="1"/>
</dbReference>
<feature type="domain" description="CRAL-TRIO" evidence="2">
    <location>
        <begin position="117"/>
        <end position="277"/>
    </location>
</feature>
<evidence type="ECO:0000259" key="2">
    <source>
        <dbReference type="PROSITE" id="PS50191"/>
    </source>
</evidence>
<dbReference type="Gene3D" id="3.40.525.10">
    <property type="entry name" value="CRAL-TRIO lipid binding domain"/>
    <property type="match status" value="1"/>
</dbReference>
<reference evidence="4" key="1">
    <citation type="journal article" date="2015" name="Proc. Natl. Acad. Sci. U.S.A.">
        <title>Genome sequencing of adzuki bean (Vigna angularis) provides insight into high starch and low fat accumulation and domestication.</title>
        <authorList>
            <person name="Yang K."/>
            <person name="Tian Z."/>
            <person name="Chen C."/>
            <person name="Luo L."/>
            <person name="Zhao B."/>
            <person name="Wang Z."/>
            <person name="Yu L."/>
            <person name="Li Y."/>
            <person name="Sun Y."/>
            <person name="Li W."/>
            <person name="Chen Y."/>
            <person name="Li Y."/>
            <person name="Zhang Y."/>
            <person name="Ai D."/>
            <person name="Zhao J."/>
            <person name="Shang C."/>
            <person name="Ma Y."/>
            <person name="Wu B."/>
            <person name="Wang M."/>
            <person name="Gao L."/>
            <person name="Sun D."/>
            <person name="Zhang P."/>
            <person name="Guo F."/>
            <person name="Wang W."/>
            <person name="Li Y."/>
            <person name="Wang J."/>
            <person name="Varshney R.K."/>
            <person name="Wang J."/>
            <person name="Ling H.Q."/>
            <person name="Wan P."/>
        </authorList>
    </citation>
    <scope>NUCLEOTIDE SEQUENCE</scope>
    <source>
        <strain evidence="4">cv. Jingnong 6</strain>
    </source>
</reference>
<dbReference type="InterPro" id="IPR001251">
    <property type="entry name" value="CRAL-TRIO_dom"/>
</dbReference>
<organism evidence="3 4">
    <name type="scientific">Phaseolus angularis</name>
    <name type="common">Azuki bean</name>
    <name type="synonym">Vigna angularis</name>
    <dbReference type="NCBI Taxonomy" id="3914"/>
    <lineage>
        <taxon>Eukaryota</taxon>
        <taxon>Viridiplantae</taxon>
        <taxon>Streptophyta</taxon>
        <taxon>Embryophyta</taxon>
        <taxon>Tracheophyta</taxon>
        <taxon>Spermatophyta</taxon>
        <taxon>Magnoliopsida</taxon>
        <taxon>eudicotyledons</taxon>
        <taxon>Gunneridae</taxon>
        <taxon>Pentapetalae</taxon>
        <taxon>rosids</taxon>
        <taxon>fabids</taxon>
        <taxon>Fabales</taxon>
        <taxon>Fabaceae</taxon>
        <taxon>Papilionoideae</taxon>
        <taxon>50 kb inversion clade</taxon>
        <taxon>NPAAA clade</taxon>
        <taxon>indigoferoid/millettioid clade</taxon>
        <taxon>Phaseoleae</taxon>
        <taxon>Vigna</taxon>
    </lineage>
</organism>
<dbReference type="EMBL" id="CM003379">
    <property type="protein sequence ID" value="KOM53254.1"/>
    <property type="molecule type" value="Genomic_DNA"/>
</dbReference>
<dbReference type="OMA" id="VHQGYPL"/>
<feature type="transmembrane region" description="Helical" evidence="1">
    <location>
        <begin position="21"/>
        <end position="50"/>
    </location>
</feature>
<keyword evidence="1" id="KW-0812">Transmembrane</keyword>
<evidence type="ECO:0000256" key="1">
    <source>
        <dbReference type="SAM" id="Phobius"/>
    </source>
</evidence>
<keyword evidence="1" id="KW-1133">Transmembrane helix</keyword>
<proteinExistence type="predicted"/>
<dbReference type="SUPFAM" id="SSF52087">
    <property type="entry name" value="CRAL/TRIO domain"/>
    <property type="match status" value="1"/>
</dbReference>
<sequence>MGRVVSEDALKKLQALMDQGFTFITSSFFFIFLYFVFLSHPFFFSFFLLLNCFFLVEEEPLLRTFQNVHQGCVTETLIRFLKAREWNVSKAHKMIIECLNWRVQNEIDNILSKPIIPTDLYRGIRDSQLIGLSGYSREGLPVFAIGVGLSTFDKASVHYYVQSHIQINEYRDRVILPSASKKHGQPITTCIKVLDMTGLKLSALNQIKLLTIISSIDDLNYPEKTNTYYIVNVPYIFSACWKVVKPLLQERTRRKVQVLPGCGRDELLKIMDFASLPHFCKREGSGSSKHSDNGSGNESCYSLDHPFHQKLYNHIKEQSRIHEAVEPIKQGSFHVDFPEPPAEKAEIVKTLESELHKFKISNGSCD</sequence>
<dbReference type="Pfam" id="PF03765">
    <property type="entry name" value="CRAL_TRIO_N"/>
    <property type="match status" value="1"/>
</dbReference>
<accession>A0A0L9VEY6</accession>
<keyword evidence="1" id="KW-0472">Membrane</keyword>
<dbReference type="Pfam" id="PF00650">
    <property type="entry name" value="CRAL_TRIO"/>
    <property type="match status" value="1"/>
</dbReference>
<name>A0A0L9VEY6_PHAAN</name>
<evidence type="ECO:0000313" key="4">
    <source>
        <dbReference type="Proteomes" id="UP000053144"/>
    </source>
</evidence>
<dbReference type="PANTHER" id="PTHR46226:SF6">
    <property type="entry name" value="SEC14P-LIKE PHOSPHATIDYLINOSITOL TRANSFER FAMILY PROTEIN"/>
    <property type="match status" value="1"/>
</dbReference>
<dbReference type="PROSITE" id="PS50191">
    <property type="entry name" value="CRAL_TRIO"/>
    <property type="match status" value="1"/>
</dbReference>
<gene>
    <name evidence="3" type="ORF">LR48_Vigan09g191300</name>
</gene>
<dbReference type="CDD" id="cd00170">
    <property type="entry name" value="SEC14"/>
    <property type="match status" value="1"/>
</dbReference>
<evidence type="ECO:0000313" key="3">
    <source>
        <dbReference type="EMBL" id="KOM53254.1"/>
    </source>
</evidence>
<dbReference type="InterPro" id="IPR036273">
    <property type="entry name" value="CRAL/TRIO_N_dom_sf"/>
</dbReference>
<dbReference type="InterPro" id="IPR036865">
    <property type="entry name" value="CRAL-TRIO_dom_sf"/>
</dbReference>
<dbReference type="Proteomes" id="UP000053144">
    <property type="component" value="Chromosome 9"/>
</dbReference>
<dbReference type="Gramene" id="KOM53254">
    <property type="protein sequence ID" value="KOM53254"/>
    <property type="gene ID" value="LR48_Vigan09g191300"/>
</dbReference>
<protein>
    <recommendedName>
        <fullName evidence="2">CRAL-TRIO domain-containing protein</fullName>
    </recommendedName>
</protein>
<dbReference type="SUPFAM" id="SSF46938">
    <property type="entry name" value="CRAL/TRIO N-terminal domain"/>
    <property type="match status" value="1"/>
</dbReference>
<dbReference type="PANTHER" id="PTHR46226">
    <property type="entry name" value="CRAL-TRIO DOMAIN-CONTAINING PROTEIN"/>
    <property type="match status" value="1"/>
</dbReference>
<dbReference type="AlphaFoldDB" id="A0A0L9VEY6"/>
<dbReference type="SMART" id="SM01100">
    <property type="entry name" value="CRAL_TRIO_N"/>
    <property type="match status" value="1"/>
</dbReference>
<dbReference type="InterPro" id="IPR011074">
    <property type="entry name" value="CRAL/TRIO_N_dom"/>
</dbReference>